<dbReference type="SUPFAM" id="SSF109604">
    <property type="entry name" value="HD-domain/PDEase-like"/>
    <property type="match status" value="1"/>
</dbReference>
<evidence type="ECO:0000259" key="11">
    <source>
        <dbReference type="Pfam" id="PF05746"/>
    </source>
</evidence>
<protein>
    <recommendedName>
        <fullName evidence="10">Glycine--tRNA ligase beta subunit</fullName>
        <ecNumber evidence="10">6.1.1.14</ecNumber>
    </recommendedName>
    <alternativeName>
        <fullName evidence="10">Glycyl-tRNA synthetase beta subunit</fullName>
        <shortName evidence="10">GlyRS</shortName>
    </alternativeName>
</protein>
<evidence type="ECO:0000256" key="1">
    <source>
        <dbReference type="ARBA" id="ARBA00004496"/>
    </source>
</evidence>
<keyword evidence="13" id="KW-1185">Reference proteome</keyword>
<dbReference type="AlphaFoldDB" id="A0A5K7YFC7"/>
<evidence type="ECO:0000313" key="13">
    <source>
        <dbReference type="Proteomes" id="UP000427906"/>
    </source>
</evidence>
<dbReference type="PANTHER" id="PTHR30075">
    <property type="entry name" value="GLYCYL-TRNA SYNTHETASE"/>
    <property type="match status" value="1"/>
</dbReference>
<dbReference type="PANTHER" id="PTHR30075:SF2">
    <property type="entry name" value="GLYCINE--TRNA LIGASE, CHLOROPLASTIC_MITOCHONDRIAL 2"/>
    <property type="match status" value="1"/>
</dbReference>
<organism evidence="12 13">
    <name type="scientific">Desulfosarcina alkanivorans</name>
    <dbReference type="NCBI Taxonomy" id="571177"/>
    <lineage>
        <taxon>Bacteria</taxon>
        <taxon>Pseudomonadati</taxon>
        <taxon>Thermodesulfobacteriota</taxon>
        <taxon>Desulfobacteria</taxon>
        <taxon>Desulfobacterales</taxon>
        <taxon>Desulfosarcinaceae</taxon>
        <taxon>Desulfosarcina</taxon>
    </lineage>
</organism>
<dbReference type="KEGG" id="dalk:DSCA_16660"/>
<evidence type="ECO:0000256" key="5">
    <source>
        <dbReference type="ARBA" id="ARBA00022741"/>
    </source>
</evidence>
<accession>A0A5K7YFC7</accession>
<keyword evidence="5 10" id="KW-0547">Nucleotide-binding</keyword>
<comment type="similarity">
    <text evidence="2 10">Belongs to the class-II aminoacyl-tRNA synthetase family.</text>
</comment>
<keyword evidence="4 10" id="KW-0436">Ligase</keyword>
<dbReference type="EMBL" id="AP021874">
    <property type="protein sequence ID" value="BBO67736.1"/>
    <property type="molecule type" value="Genomic_DNA"/>
</dbReference>
<keyword evidence="6 10" id="KW-0067">ATP-binding</keyword>
<dbReference type="GO" id="GO:0004814">
    <property type="term" value="F:arginine-tRNA ligase activity"/>
    <property type="evidence" value="ECO:0007669"/>
    <property type="project" value="InterPro"/>
</dbReference>
<dbReference type="Proteomes" id="UP000427906">
    <property type="component" value="Chromosome"/>
</dbReference>
<evidence type="ECO:0000256" key="7">
    <source>
        <dbReference type="ARBA" id="ARBA00022917"/>
    </source>
</evidence>
<evidence type="ECO:0000256" key="2">
    <source>
        <dbReference type="ARBA" id="ARBA00008226"/>
    </source>
</evidence>
<sequence length="691" mass="74429">MDTLLLEIGAEEIPAGYIQPALDALARNLLKRLDTARVAHGGARTCGSPRRLTVIVDQVAPKQATVTEDIMGPPEKIAYDDGGRPTVAAVKFAEKAGVAVKRLKVVQTDKGRYLSARKTNRGQATVRLLKTILPEVILATPFPKSMRWADLSIQFARPIQSIVALYGSRVVSFTLGGSIKSGRRALGHMFMNPGKVTIPSPEAYAETMASVNVVVDIDRRREMTAAAVADAAAGIGGQVLPDEELLDIVTNLVETPIATAGKFDDIFLDVPGEILITAMREHQKYFAVVDTAGRLMPGFVAVNNTRTRNMDLVATGHERVLRARLSDARYFYTADVKVPMDDWVEDLKRVLFQAKLGSMNEKVMRVKALAGWLADAVNPAEKENVTRAAHLCKADLVSQVVGEFAKLQGVMGRIYALAAGEAPDVAAAIEEHYRPTHSGGQLPETETGALLSIADKIDSICGCFSVGLIPTGAADPYALRRQGIGILQIMRSRNIGVSLSRLVDKGVSLFADKSSDPPDRIAAAVMTFLKNRLSRLLVDQGMSKDIVAAVISASTDRIPDVERRAAALEKLKGKADFDPLAAAFKRVENILKKAARTESAPVSPALFTHDSEGALHTACQSVTTRVDRLMDQGDLEGALGAIATLRDPVDAFFDDVMVMADDDAVRRNRLALLAAISALFGQIADFSQIST</sequence>
<keyword evidence="3 10" id="KW-0963">Cytoplasm</keyword>
<dbReference type="InterPro" id="IPR008909">
    <property type="entry name" value="DALR_anticod-bd"/>
</dbReference>
<dbReference type="RefSeq" id="WP_155315962.1">
    <property type="nucleotide sequence ID" value="NZ_AP021874.1"/>
</dbReference>
<comment type="subunit">
    <text evidence="10">Tetramer of two alpha and two beta subunits.</text>
</comment>
<reference evidence="12 13" key="1">
    <citation type="submission" date="2019-11" db="EMBL/GenBank/DDBJ databases">
        <title>Comparative genomics of hydrocarbon-degrading Desulfosarcina strains.</title>
        <authorList>
            <person name="Watanabe M."/>
            <person name="Kojima H."/>
            <person name="Fukui M."/>
        </authorList>
    </citation>
    <scope>NUCLEOTIDE SEQUENCE [LARGE SCALE GENOMIC DNA]</scope>
    <source>
        <strain evidence="12 13">PL12</strain>
    </source>
</reference>
<dbReference type="GO" id="GO:0006426">
    <property type="term" value="P:glycyl-tRNA aminoacylation"/>
    <property type="evidence" value="ECO:0007669"/>
    <property type="project" value="UniProtKB-UniRule"/>
</dbReference>
<evidence type="ECO:0000256" key="8">
    <source>
        <dbReference type="ARBA" id="ARBA00023146"/>
    </source>
</evidence>
<name>A0A5K7YFC7_9BACT</name>
<evidence type="ECO:0000256" key="4">
    <source>
        <dbReference type="ARBA" id="ARBA00022598"/>
    </source>
</evidence>
<dbReference type="OrthoDB" id="9775440at2"/>
<dbReference type="GO" id="GO:0005524">
    <property type="term" value="F:ATP binding"/>
    <property type="evidence" value="ECO:0007669"/>
    <property type="project" value="UniProtKB-UniRule"/>
</dbReference>
<dbReference type="PRINTS" id="PR01045">
    <property type="entry name" value="TRNASYNTHGB"/>
</dbReference>
<dbReference type="HAMAP" id="MF_00255">
    <property type="entry name" value="Gly_tRNA_synth_beta"/>
    <property type="match status" value="1"/>
</dbReference>
<keyword evidence="7 10" id="KW-0648">Protein biosynthesis</keyword>
<dbReference type="InterPro" id="IPR006194">
    <property type="entry name" value="Gly-tRNA-synth_heterodimer"/>
</dbReference>
<gene>
    <name evidence="10 12" type="primary">glyS</name>
    <name evidence="12" type="ORF">DSCA_16660</name>
</gene>
<feature type="domain" description="DALR anticodon binding" evidence="11">
    <location>
        <begin position="582"/>
        <end position="681"/>
    </location>
</feature>
<proteinExistence type="inferred from homology"/>
<evidence type="ECO:0000256" key="10">
    <source>
        <dbReference type="HAMAP-Rule" id="MF_00255"/>
    </source>
</evidence>
<dbReference type="GO" id="GO:0006420">
    <property type="term" value="P:arginyl-tRNA aminoacylation"/>
    <property type="evidence" value="ECO:0007669"/>
    <property type="project" value="InterPro"/>
</dbReference>
<dbReference type="EC" id="6.1.1.14" evidence="10"/>
<evidence type="ECO:0000256" key="3">
    <source>
        <dbReference type="ARBA" id="ARBA00022490"/>
    </source>
</evidence>
<evidence type="ECO:0000256" key="6">
    <source>
        <dbReference type="ARBA" id="ARBA00022840"/>
    </source>
</evidence>
<dbReference type="Pfam" id="PF02092">
    <property type="entry name" value="tRNA_synt_2f"/>
    <property type="match status" value="1"/>
</dbReference>
<dbReference type="NCBIfam" id="TIGR00211">
    <property type="entry name" value="glyS"/>
    <property type="match status" value="1"/>
</dbReference>
<dbReference type="InterPro" id="IPR015944">
    <property type="entry name" value="Gly-tRNA-synth_bsu"/>
</dbReference>
<comment type="catalytic activity">
    <reaction evidence="9 10">
        <text>tRNA(Gly) + glycine + ATP = glycyl-tRNA(Gly) + AMP + diphosphate</text>
        <dbReference type="Rhea" id="RHEA:16013"/>
        <dbReference type="Rhea" id="RHEA-COMP:9664"/>
        <dbReference type="Rhea" id="RHEA-COMP:9683"/>
        <dbReference type="ChEBI" id="CHEBI:30616"/>
        <dbReference type="ChEBI" id="CHEBI:33019"/>
        <dbReference type="ChEBI" id="CHEBI:57305"/>
        <dbReference type="ChEBI" id="CHEBI:78442"/>
        <dbReference type="ChEBI" id="CHEBI:78522"/>
        <dbReference type="ChEBI" id="CHEBI:456215"/>
        <dbReference type="EC" id="6.1.1.14"/>
    </reaction>
</comment>
<dbReference type="Pfam" id="PF05746">
    <property type="entry name" value="DALR_1"/>
    <property type="match status" value="1"/>
</dbReference>
<keyword evidence="8 10" id="KW-0030">Aminoacyl-tRNA synthetase</keyword>
<dbReference type="PROSITE" id="PS50861">
    <property type="entry name" value="AA_TRNA_LIGASE_II_GLYAB"/>
    <property type="match status" value="1"/>
</dbReference>
<evidence type="ECO:0000256" key="9">
    <source>
        <dbReference type="ARBA" id="ARBA00047937"/>
    </source>
</evidence>
<dbReference type="GO" id="GO:0004820">
    <property type="term" value="F:glycine-tRNA ligase activity"/>
    <property type="evidence" value="ECO:0007669"/>
    <property type="project" value="UniProtKB-UniRule"/>
</dbReference>
<comment type="subcellular location">
    <subcellularLocation>
        <location evidence="1 10">Cytoplasm</location>
    </subcellularLocation>
</comment>
<evidence type="ECO:0000313" key="12">
    <source>
        <dbReference type="EMBL" id="BBO67736.1"/>
    </source>
</evidence>
<dbReference type="GO" id="GO:0005829">
    <property type="term" value="C:cytosol"/>
    <property type="evidence" value="ECO:0007669"/>
    <property type="project" value="TreeGrafter"/>
</dbReference>